<evidence type="ECO:0000313" key="9">
    <source>
        <dbReference type="Proteomes" id="UP000192739"/>
    </source>
</evidence>
<evidence type="ECO:0000256" key="3">
    <source>
        <dbReference type="ARBA" id="ARBA00022692"/>
    </source>
</evidence>
<feature type="transmembrane region" description="Helical" evidence="7">
    <location>
        <begin position="205"/>
        <end position="223"/>
    </location>
</feature>
<feature type="transmembrane region" description="Helical" evidence="7">
    <location>
        <begin position="170"/>
        <end position="193"/>
    </location>
</feature>
<feature type="compositionally biased region" description="Basic and acidic residues" evidence="6">
    <location>
        <begin position="326"/>
        <end position="343"/>
    </location>
</feature>
<name>A0A1E3S8I3_MYCIE</name>
<evidence type="ECO:0000256" key="4">
    <source>
        <dbReference type="ARBA" id="ARBA00022989"/>
    </source>
</evidence>
<feature type="region of interest" description="Disordered" evidence="6">
    <location>
        <begin position="326"/>
        <end position="353"/>
    </location>
</feature>
<dbReference type="OrthoDB" id="3349406at2"/>
<dbReference type="InterPro" id="IPR017039">
    <property type="entry name" value="Virul_fac_BrkB"/>
</dbReference>
<gene>
    <name evidence="8" type="ORF">BST27_25385</name>
</gene>
<comment type="subcellular location">
    <subcellularLocation>
        <location evidence="1">Cell membrane</location>
        <topology evidence="1">Multi-pass membrane protein</topology>
    </subcellularLocation>
</comment>
<organism evidence="8 9">
    <name type="scientific">Mycobacterium intermedium</name>
    <dbReference type="NCBI Taxonomy" id="28445"/>
    <lineage>
        <taxon>Bacteria</taxon>
        <taxon>Bacillati</taxon>
        <taxon>Actinomycetota</taxon>
        <taxon>Actinomycetes</taxon>
        <taxon>Mycobacteriales</taxon>
        <taxon>Mycobacteriaceae</taxon>
        <taxon>Mycobacterium</taxon>
        <taxon>Mycobacterium simiae complex</taxon>
    </lineage>
</organism>
<feature type="transmembrane region" description="Helical" evidence="7">
    <location>
        <begin position="269"/>
        <end position="292"/>
    </location>
</feature>
<dbReference type="Proteomes" id="UP000192739">
    <property type="component" value="Unassembled WGS sequence"/>
</dbReference>
<dbReference type="Pfam" id="PF03631">
    <property type="entry name" value="Virul_fac_BrkB"/>
    <property type="match status" value="1"/>
</dbReference>
<feature type="transmembrane region" description="Helical" evidence="7">
    <location>
        <begin position="235"/>
        <end position="257"/>
    </location>
</feature>
<keyword evidence="3 7" id="KW-0812">Transmembrane</keyword>
<comment type="caution">
    <text evidence="8">The sequence shown here is derived from an EMBL/GenBank/DDBJ whole genome shotgun (WGS) entry which is preliminary data.</text>
</comment>
<protein>
    <submittedName>
        <fullName evidence="8">Uncharacterized protein</fullName>
    </submittedName>
</protein>
<keyword evidence="5 7" id="KW-0472">Membrane</keyword>
<sequence length="353" mass="37384">MDDGDNGDAGDGGEADESRPNVIERVVRRFDRWQQRHTIAGFPIAVVKKFGDDQAGNLVSLLTYHAFLATFPLLLAFTAVLGKVLRSHPDLHAKVVSSAFAEFPIVGGQIHDQLGVEAFSGTVPSLLIGIGGAVIGGRGFAHALQKTLNTVWAVPKVDWPGFFPRYLRTFTLLSLLGLIVVVTGAASTAAGAAASMGFGGLPARFVSLAVGTVLGCGFFLILFRVAASGVPARSMLLGAAISALGWQVLLTAAGIIVDRQLRHAQAVAGMFGVVLGLLAWLALQATVIVYAMEIDVVRARRLWPRSIVQPPLTEADKAYYTHSLRAEAQRPEQEVEIDYKTKAEAGNASSGGS</sequence>
<evidence type="ECO:0000256" key="7">
    <source>
        <dbReference type="SAM" id="Phobius"/>
    </source>
</evidence>
<feature type="transmembrane region" description="Helical" evidence="7">
    <location>
        <begin position="62"/>
        <end position="85"/>
    </location>
</feature>
<proteinExistence type="predicted"/>
<dbReference type="EMBL" id="MVHT01000096">
    <property type="protein sequence ID" value="ORA96492.1"/>
    <property type="molecule type" value="Genomic_DNA"/>
</dbReference>
<keyword evidence="4 7" id="KW-1133">Transmembrane helix</keyword>
<dbReference type="GO" id="GO:0005886">
    <property type="term" value="C:plasma membrane"/>
    <property type="evidence" value="ECO:0007669"/>
    <property type="project" value="UniProtKB-SubCell"/>
</dbReference>
<evidence type="ECO:0000313" key="8">
    <source>
        <dbReference type="EMBL" id="ORA96492.1"/>
    </source>
</evidence>
<dbReference type="RefSeq" id="WP_069421283.1">
    <property type="nucleotide sequence ID" value="NZ_CBCRZH010000087.1"/>
</dbReference>
<evidence type="ECO:0000256" key="6">
    <source>
        <dbReference type="SAM" id="MobiDB-lite"/>
    </source>
</evidence>
<reference evidence="8 9" key="1">
    <citation type="submission" date="2017-02" db="EMBL/GenBank/DDBJ databases">
        <title>The new phylogeny of genus Mycobacterium.</title>
        <authorList>
            <person name="Tortoli E."/>
            <person name="Trovato A."/>
            <person name="Cirillo D.M."/>
        </authorList>
    </citation>
    <scope>NUCLEOTIDE SEQUENCE [LARGE SCALE GENOMIC DNA]</scope>
    <source>
        <strain evidence="8 9">DSM 44049</strain>
    </source>
</reference>
<evidence type="ECO:0000256" key="2">
    <source>
        <dbReference type="ARBA" id="ARBA00022475"/>
    </source>
</evidence>
<evidence type="ECO:0000256" key="1">
    <source>
        <dbReference type="ARBA" id="ARBA00004651"/>
    </source>
</evidence>
<accession>A0A1E3S8I3</accession>
<dbReference type="PANTHER" id="PTHR30213:SF1">
    <property type="entry name" value="INNER MEMBRANE PROTEIN YHJD"/>
    <property type="match status" value="1"/>
</dbReference>
<dbReference type="AlphaFoldDB" id="A0A1E3S8I3"/>
<dbReference type="PANTHER" id="PTHR30213">
    <property type="entry name" value="INNER MEMBRANE PROTEIN YHJD"/>
    <property type="match status" value="1"/>
</dbReference>
<keyword evidence="9" id="KW-1185">Reference proteome</keyword>
<dbReference type="STRING" id="28445.BHQ20_22015"/>
<keyword evidence="2" id="KW-1003">Cell membrane</keyword>
<evidence type="ECO:0000256" key="5">
    <source>
        <dbReference type="ARBA" id="ARBA00023136"/>
    </source>
</evidence>